<dbReference type="InterPro" id="IPR012292">
    <property type="entry name" value="Globin/Proto"/>
</dbReference>
<gene>
    <name evidence="2" type="ORF">niasHS_017358</name>
</gene>
<feature type="region of interest" description="Disordered" evidence="1">
    <location>
        <begin position="1"/>
        <end position="58"/>
    </location>
</feature>
<keyword evidence="3" id="KW-1185">Reference proteome</keyword>
<feature type="compositionally biased region" description="Low complexity" evidence="1">
    <location>
        <begin position="88"/>
        <end position="102"/>
    </location>
</feature>
<protein>
    <submittedName>
        <fullName evidence="2">Uncharacterized protein</fullName>
    </submittedName>
</protein>
<dbReference type="Proteomes" id="UP001620645">
    <property type="component" value="Unassembled WGS sequence"/>
</dbReference>
<dbReference type="EMBL" id="JBICCN010000440">
    <property type="protein sequence ID" value="KAL3068792.1"/>
    <property type="molecule type" value="Genomic_DNA"/>
</dbReference>
<feature type="region of interest" description="Disordered" evidence="1">
    <location>
        <begin position="295"/>
        <end position="347"/>
    </location>
</feature>
<sequence>MGNEGSKQNQQQHQHSANNNSGSSSSANKLGNKKVSRRMSMGAGIPPKTPTIRVGGSTGFLDVNNENCETTAGDGDSPRLSLSIDQLSARSRSGSQASGSQSPNKMPQKQRRCSLTVKYRQLIQGCFNNPHENIGVRILKRSAEKRKDFGRFYISIGAEHCARIADILKQLLKKSVANIYGGDEELQSMANEFGARFVDLRLLGFKADFFAVLADSTTMECVLLDAAVHPANVTLNAFSQFITMLFSAVRDGFYTEMRRLRRTSNSFTINPNAPNTMMKKLSVDDNIKVSRALQGARSISPSPELETCQKSAHSSPIGHGSQESITDHQSQQNNNNGTNSRKISPESLQAKEEIRLLTAEFMGRAMVVGGKECQRD</sequence>
<proteinExistence type="predicted"/>
<dbReference type="Gene3D" id="1.10.490.10">
    <property type="entry name" value="Globins"/>
    <property type="match status" value="1"/>
</dbReference>
<name>A0ABD2HTS3_HETSC</name>
<comment type="caution">
    <text evidence="2">The sequence shown here is derived from an EMBL/GenBank/DDBJ whole genome shotgun (WGS) entry which is preliminary data.</text>
</comment>
<dbReference type="AlphaFoldDB" id="A0ABD2HTS3"/>
<organism evidence="2 3">
    <name type="scientific">Heterodera schachtii</name>
    <name type="common">Sugarbeet cyst nematode worm</name>
    <name type="synonym">Tylenchus schachtii</name>
    <dbReference type="NCBI Taxonomy" id="97005"/>
    <lineage>
        <taxon>Eukaryota</taxon>
        <taxon>Metazoa</taxon>
        <taxon>Ecdysozoa</taxon>
        <taxon>Nematoda</taxon>
        <taxon>Chromadorea</taxon>
        <taxon>Rhabditida</taxon>
        <taxon>Tylenchina</taxon>
        <taxon>Tylenchomorpha</taxon>
        <taxon>Tylenchoidea</taxon>
        <taxon>Heteroderidae</taxon>
        <taxon>Heteroderinae</taxon>
        <taxon>Heterodera</taxon>
    </lineage>
</organism>
<accession>A0ABD2HTS3</accession>
<feature type="region of interest" description="Disordered" evidence="1">
    <location>
        <begin position="87"/>
        <end position="112"/>
    </location>
</feature>
<evidence type="ECO:0000313" key="3">
    <source>
        <dbReference type="Proteomes" id="UP001620645"/>
    </source>
</evidence>
<feature type="compositionally biased region" description="Low complexity" evidence="1">
    <location>
        <begin position="1"/>
        <end position="29"/>
    </location>
</feature>
<reference evidence="2 3" key="1">
    <citation type="submission" date="2024-10" db="EMBL/GenBank/DDBJ databases">
        <authorList>
            <person name="Kim D."/>
        </authorList>
    </citation>
    <scope>NUCLEOTIDE SEQUENCE [LARGE SCALE GENOMIC DNA]</scope>
    <source>
        <strain evidence="2">Taebaek</strain>
    </source>
</reference>
<evidence type="ECO:0000256" key="1">
    <source>
        <dbReference type="SAM" id="MobiDB-lite"/>
    </source>
</evidence>
<evidence type="ECO:0000313" key="2">
    <source>
        <dbReference type="EMBL" id="KAL3068792.1"/>
    </source>
</evidence>